<dbReference type="InterPro" id="IPR011990">
    <property type="entry name" value="TPR-like_helical_dom_sf"/>
</dbReference>
<dbReference type="Gene3D" id="1.25.40.10">
    <property type="entry name" value="Tetratricopeptide repeat domain"/>
    <property type="match status" value="3"/>
</dbReference>
<keyword evidence="2" id="KW-0175">Coiled coil</keyword>
<accession>W9XIS3</accession>
<keyword evidence="1" id="KW-0802">TPR repeat</keyword>
<evidence type="ECO:0000313" key="4">
    <source>
        <dbReference type="EMBL" id="EXJ77260.1"/>
    </source>
</evidence>
<feature type="compositionally biased region" description="Basic and acidic residues" evidence="3">
    <location>
        <begin position="187"/>
        <end position="197"/>
    </location>
</feature>
<evidence type="ECO:0000256" key="2">
    <source>
        <dbReference type="SAM" id="Coils"/>
    </source>
</evidence>
<feature type="region of interest" description="Disordered" evidence="3">
    <location>
        <begin position="1"/>
        <end position="20"/>
    </location>
</feature>
<organism evidence="4 5">
    <name type="scientific">Capronia epimyces CBS 606.96</name>
    <dbReference type="NCBI Taxonomy" id="1182542"/>
    <lineage>
        <taxon>Eukaryota</taxon>
        <taxon>Fungi</taxon>
        <taxon>Dikarya</taxon>
        <taxon>Ascomycota</taxon>
        <taxon>Pezizomycotina</taxon>
        <taxon>Eurotiomycetes</taxon>
        <taxon>Chaetothyriomycetidae</taxon>
        <taxon>Chaetothyriales</taxon>
        <taxon>Herpotrichiellaceae</taxon>
        <taxon>Capronia</taxon>
    </lineage>
</organism>
<dbReference type="SUPFAM" id="SSF48452">
    <property type="entry name" value="TPR-like"/>
    <property type="match status" value="2"/>
</dbReference>
<dbReference type="GO" id="GO:0006383">
    <property type="term" value="P:transcription by RNA polymerase III"/>
    <property type="evidence" value="ECO:0007669"/>
    <property type="project" value="InterPro"/>
</dbReference>
<feature type="compositionally biased region" description="Basic and acidic residues" evidence="3">
    <location>
        <begin position="767"/>
        <end position="790"/>
    </location>
</feature>
<proteinExistence type="predicted"/>
<feature type="region of interest" description="Disordered" evidence="3">
    <location>
        <begin position="59"/>
        <end position="197"/>
    </location>
</feature>
<dbReference type="SMART" id="SM00028">
    <property type="entry name" value="TPR"/>
    <property type="match status" value="9"/>
</dbReference>
<dbReference type="InterPro" id="IPR039340">
    <property type="entry name" value="Tfc4/TFIIIC-102/Sfc4"/>
</dbReference>
<dbReference type="GeneID" id="19174498"/>
<dbReference type="HOGENOM" id="CLU_002391_0_2_1"/>
<name>W9XIS3_9EURO</name>
<dbReference type="OrthoDB" id="9991317at2759"/>
<dbReference type="Pfam" id="PF13181">
    <property type="entry name" value="TPR_8"/>
    <property type="match status" value="1"/>
</dbReference>
<keyword evidence="5" id="KW-1185">Reference proteome</keyword>
<feature type="compositionally biased region" description="Acidic residues" evidence="3">
    <location>
        <begin position="229"/>
        <end position="241"/>
    </location>
</feature>
<feature type="compositionally biased region" description="Basic and acidic residues" evidence="3">
    <location>
        <begin position="835"/>
        <end position="845"/>
    </location>
</feature>
<feature type="region of interest" description="Disordered" evidence="3">
    <location>
        <begin position="216"/>
        <end position="294"/>
    </location>
</feature>
<reference evidence="4 5" key="1">
    <citation type="submission" date="2013-03" db="EMBL/GenBank/DDBJ databases">
        <title>The Genome Sequence of Capronia epimyces CBS 606.96.</title>
        <authorList>
            <consortium name="The Broad Institute Genomics Platform"/>
            <person name="Cuomo C."/>
            <person name="de Hoog S."/>
            <person name="Gorbushina A."/>
            <person name="Walker B."/>
            <person name="Young S.K."/>
            <person name="Zeng Q."/>
            <person name="Gargeya S."/>
            <person name="Fitzgerald M."/>
            <person name="Haas B."/>
            <person name="Abouelleil A."/>
            <person name="Allen A.W."/>
            <person name="Alvarado L."/>
            <person name="Arachchi H.M."/>
            <person name="Berlin A.M."/>
            <person name="Chapman S.B."/>
            <person name="Gainer-Dewar J."/>
            <person name="Goldberg J."/>
            <person name="Griggs A."/>
            <person name="Gujja S."/>
            <person name="Hansen M."/>
            <person name="Howarth C."/>
            <person name="Imamovic A."/>
            <person name="Ireland A."/>
            <person name="Larimer J."/>
            <person name="McCowan C."/>
            <person name="Murphy C."/>
            <person name="Pearson M."/>
            <person name="Poon T.W."/>
            <person name="Priest M."/>
            <person name="Roberts A."/>
            <person name="Saif S."/>
            <person name="Shea T."/>
            <person name="Sisk P."/>
            <person name="Sykes S."/>
            <person name="Wortman J."/>
            <person name="Nusbaum C."/>
            <person name="Birren B."/>
        </authorList>
    </citation>
    <scope>NUCLEOTIDE SEQUENCE [LARGE SCALE GENOMIC DNA]</scope>
    <source>
        <strain evidence="4 5">CBS 606.96</strain>
    </source>
</reference>
<dbReference type="RefSeq" id="XP_007738698.1">
    <property type="nucleotide sequence ID" value="XM_007740508.1"/>
</dbReference>
<feature type="coiled-coil region" evidence="2">
    <location>
        <begin position="693"/>
        <end position="742"/>
    </location>
</feature>
<dbReference type="InterPro" id="IPR019734">
    <property type="entry name" value="TPR_rpt"/>
</dbReference>
<gene>
    <name evidence="4" type="ORF">A1O3_10418</name>
</gene>
<feature type="region of interest" description="Disordered" evidence="3">
    <location>
        <begin position="767"/>
        <end position="845"/>
    </location>
</feature>
<dbReference type="Proteomes" id="UP000019478">
    <property type="component" value="Unassembled WGS sequence"/>
</dbReference>
<dbReference type="eggNOG" id="KOG2076">
    <property type="taxonomic scope" value="Eukaryota"/>
</dbReference>
<dbReference type="PROSITE" id="PS50005">
    <property type="entry name" value="TPR"/>
    <property type="match status" value="1"/>
</dbReference>
<evidence type="ECO:0000256" key="1">
    <source>
        <dbReference type="PROSITE-ProRule" id="PRU00339"/>
    </source>
</evidence>
<feature type="repeat" description="TPR" evidence="1">
    <location>
        <begin position="687"/>
        <end position="720"/>
    </location>
</feature>
<dbReference type="EMBL" id="AMGY01000011">
    <property type="protein sequence ID" value="EXJ77260.1"/>
    <property type="molecule type" value="Genomic_DNA"/>
</dbReference>
<evidence type="ECO:0008006" key="6">
    <source>
        <dbReference type="Google" id="ProtNLM"/>
    </source>
</evidence>
<dbReference type="PANTHER" id="PTHR23082">
    <property type="entry name" value="TRANSCRIPTION INITIATION FACTOR IIIC TFIIIC , POLYPEPTIDE 3-RELATED"/>
    <property type="match status" value="1"/>
</dbReference>
<feature type="compositionally biased region" description="Basic and acidic residues" evidence="3">
    <location>
        <begin position="1"/>
        <end position="12"/>
    </location>
</feature>
<dbReference type="GO" id="GO:0000127">
    <property type="term" value="C:transcription factor TFIIIC complex"/>
    <property type="evidence" value="ECO:0007669"/>
    <property type="project" value="TreeGrafter"/>
</dbReference>
<dbReference type="PANTHER" id="PTHR23082:SF0">
    <property type="entry name" value="GENERAL TRANSCRIPTION FACTOR 3C POLYPEPTIDE 3"/>
    <property type="match status" value="1"/>
</dbReference>
<evidence type="ECO:0000256" key="3">
    <source>
        <dbReference type="SAM" id="MobiDB-lite"/>
    </source>
</evidence>
<dbReference type="Pfam" id="PF14559">
    <property type="entry name" value="TPR_19"/>
    <property type="match status" value="1"/>
</dbReference>
<sequence length="1298" mass="147329">MSDQNEEQKQKPFDSPFAAHNDPMFRAPSYPWMAHLPPVPPDRFPVFEGYVPNSVSTIPAEASAQPGGPQYHVFPAQPTPQPRGPQYHLFPAQPAPQPGGPYYHAYPPPPALLTPLQNNGQYPQEIRPQHQYAAPGAPVGPFLPPPPGPDVQFNYSPYHSERFSQLPRGQQADAQLNQLPPTQPLDGHSDPVHFPPEKLDQLHIQQESRRVLKANATARTRQQDVEASAGEDELSMDDAEDPERPPDAPEDAASTSGRSRKRAAATLSGAEKPTTKRRKKGPGTRGGWSKGLKIGPRKAVEPGVEFTELHKKAMNAFIDDQDTDKALELILQAIAVNPEIYAAHALLSEIYFAKDENEKAIAALFSGAHSAPRDAEVWHQVASACVQRSTGDRQTALQQASYCYARIIHNDGKDFDARLQRAAVQRELGNYTKAMKDLEFIREHMPRNSNVLRQIAEVCIDTRDLDRAKSLYEEALSYYRETGLQDEESFTWADVLVYAQLLAQEEPPDVALSNAISTLKRLSRWLLGRDDETYWDEYSDDDREWDSEDDPRRTIVDQFVPGKHPPDAYGSGLPLELRVRLGVFRLRQGQDMLEEALAHFEWLEPEARDEDANVYEYPDLFLEAAQALNEAKEHNQALRYFEALKDLNAYSDVDFWLGVASNSYICGNKMQAIECYEEAKAADENCIEARTQLSKLYADLGEKENAMENAREAVRLADNSIRKTERRKYERKDQRIAREEAERALKQAYKLPGPSSGGAPVTRIEARLEGTRRKQSKKQKEARKEQKKGAQTDVQGQEDETVQAADTDKDPKGARKKERQTLQTRSKPGPKPKRMTAEDKEAHRTENINRLYRDLVASTEAMREGDEIARNTWMDCAESLTTDFRSNRVFYPAERHVAFTGYDRESRTANSRKKWEKDLGQVQHEGSTDQDFPLPSVESSVPTEYREISFSDWLDIFLEYALLLANSTEPGSQHRCYTIITAALDCAVWHHDPQAVLQIYITYFTCALALRDAHTLFNVALRWFMRKFRFCTDAYRLFAGLNLFYPHAHEKGGKDVQMANAAFRTGPSQKFMFRQVMTLDMNLPQDYNPESYGPVPDFMRHSRAQLQKEDAEDDLFSNANGEVITPKEMDVVLLTIYGHILYAGGSFANGLSYFFRARSLDPKNPVVLLSIALSYMHELLKRQNDNRHMYFLQGWAFFEEYADARRDWAKAKYDPDTDALIEREIEFNRARCWHMMGMSDLAVRAYAKVLSCAAPQGHADEAKYADYTMDAAYAIQTMYALSGNPAMARVITEKYLVV</sequence>
<evidence type="ECO:0000313" key="5">
    <source>
        <dbReference type="Proteomes" id="UP000019478"/>
    </source>
</evidence>
<comment type="caution">
    <text evidence="4">The sequence shown here is derived from an EMBL/GenBank/DDBJ whole genome shotgun (WGS) entry which is preliminary data.</text>
</comment>
<protein>
    <recommendedName>
        <fullName evidence="6">TPR-like protein</fullName>
    </recommendedName>
</protein>
<dbReference type="STRING" id="1182542.W9XIS3"/>